<accession>W2NDH7</accession>
<gene>
    <name evidence="1" type="ORF">L914_09111</name>
</gene>
<evidence type="ECO:0000313" key="1">
    <source>
        <dbReference type="EMBL" id="ETM45953.1"/>
    </source>
</evidence>
<proteinExistence type="predicted"/>
<dbReference type="AlphaFoldDB" id="W2NDH7"/>
<dbReference type="EMBL" id="KI693030">
    <property type="protein sequence ID" value="ETM45953.1"/>
    <property type="molecule type" value="Genomic_DNA"/>
</dbReference>
<name>W2NDH7_PHYNI</name>
<reference evidence="1" key="1">
    <citation type="submission" date="2013-11" db="EMBL/GenBank/DDBJ databases">
        <title>The Genome Sequence of Phytophthora parasitica IAC_01/95.</title>
        <authorList>
            <consortium name="The Broad Institute Genomics Platform"/>
            <person name="Russ C."/>
            <person name="Tyler B."/>
            <person name="Panabieres F."/>
            <person name="Shan W."/>
            <person name="Tripathy S."/>
            <person name="Grunwald N."/>
            <person name="Machado M."/>
            <person name="Johnson C.S."/>
            <person name="Arredondo F."/>
            <person name="Hong C."/>
            <person name="Coffey M."/>
            <person name="Young S.K."/>
            <person name="Zeng Q."/>
            <person name="Gargeya S."/>
            <person name="Fitzgerald M."/>
            <person name="Abouelleil A."/>
            <person name="Alvarado L."/>
            <person name="Chapman S.B."/>
            <person name="Gainer-Dewar J."/>
            <person name="Goldberg J."/>
            <person name="Griggs A."/>
            <person name="Gujja S."/>
            <person name="Hansen M."/>
            <person name="Howarth C."/>
            <person name="Imamovic A."/>
            <person name="Ireland A."/>
            <person name="Larimer J."/>
            <person name="McCowan C."/>
            <person name="Murphy C."/>
            <person name="Pearson M."/>
            <person name="Poon T.W."/>
            <person name="Priest M."/>
            <person name="Roberts A."/>
            <person name="Saif S."/>
            <person name="Shea T."/>
            <person name="Sykes S."/>
            <person name="Wortman J."/>
            <person name="Nusbaum C."/>
            <person name="Birren B."/>
        </authorList>
    </citation>
    <scope>NUCLEOTIDE SEQUENCE [LARGE SCALE GENOMIC DNA]</scope>
    <source>
        <strain evidence="1">IAC_01/95</strain>
    </source>
</reference>
<dbReference type="Proteomes" id="UP000054532">
    <property type="component" value="Unassembled WGS sequence"/>
</dbReference>
<organism evidence="1">
    <name type="scientific">Phytophthora nicotianae</name>
    <name type="common">Potato buckeye rot agent</name>
    <name type="synonym">Phytophthora parasitica</name>
    <dbReference type="NCBI Taxonomy" id="4792"/>
    <lineage>
        <taxon>Eukaryota</taxon>
        <taxon>Sar</taxon>
        <taxon>Stramenopiles</taxon>
        <taxon>Oomycota</taxon>
        <taxon>Peronosporomycetes</taxon>
        <taxon>Peronosporales</taxon>
        <taxon>Peronosporaceae</taxon>
        <taxon>Phytophthora</taxon>
    </lineage>
</organism>
<protein>
    <submittedName>
        <fullName evidence="1">Uncharacterized protein</fullName>
    </submittedName>
</protein>
<sequence length="145" mass="15631">MEVTESPATHVSPSAQSSVLLQLTAMCMAFIGEGASASASASSATSSRIWSGQMSSLLELGNLDDPVFWPGGRAEYLCRTCPIQTPSVRDRNGTGPMFKSRVKNDISFEASLIFALNCARWSRAFAPHMEIFVDKTVANSLPIRV</sequence>